<name>A0A376A9Q1_9HYPH</name>
<proteinExistence type="predicted"/>
<keyword evidence="1" id="KW-0732">Signal</keyword>
<sequence>MAGMLAKLGFAALVTFATTVGTVSTAAADSNFGWGVYVGGGPGYDRHYRDDYRPGWGHEPRRHRPQGCSPRRAVEEARWSGLRRARVHNVTPRRVVVAGFRHGEFDRMVFANVRGCPIIRY</sequence>
<organism evidence="2 3">
    <name type="scientific">Ciceribacter selenitireducens ATCC BAA-1503</name>
    <dbReference type="NCBI Taxonomy" id="1336235"/>
    <lineage>
        <taxon>Bacteria</taxon>
        <taxon>Pseudomonadati</taxon>
        <taxon>Pseudomonadota</taxon>
        <taxon>Alphaproteobacteria</taxon>
        <taxon>Hyphomicrobiales</taxon>
        <taxon>Rhizobiaceae</taxon>
        <taxon>Ciceribacter</taxon>
    </lineage>
</organism>
<dbReference type="AlphaFoldDB" id="A0A376A9Q1"/>
<feature type="chain" id="PRO_5016597405" description="Antifreeze protein" evidence="1">
    <location>
        <begin position="18"/>
        <end position="121"/>
    </location>
</feature>
<evidence type="ECO:0000313" key="2">
    <source>
        <dbReference type="EMBL" id="SSC64525.1"/>
    </source>
</evidence>
<feature type="signal peptide" evidence="1">
    <location>
        <begin position="1"/>
        <end position="17"/>
    </location>
</feature>
<keyword evidence="3" id="KW-1185">Reference proteome</keyword>
<protein>
    <recommendedName>
        <fullName evidence="4">Antifreeze protein</fullName>
    </recommendedName>
</protein>
<evidence type="ECO:0000256" key="1">
    <source>
        <dbReference type="SAM" id="SignalP"/>
    </source>
</evidence>
<dbReference type="Proteomes" id="UP000254764">
    <property type="component" value="Unassembled WGS sequence"/>
</dbReference>
<dbReference type="RefSeq" id="WP_115671695.1">
    <property type="nucleotide sequence ID" value="NZ_UEYP01000011.1"/>
</dbReference>
<evidence type="ECO:0008006" key="4">
    <source>
        <dbReference type="Google" id="ProtNLM"/>
    </source>
</evidence>
<dbReference type="EMBL" id="UEYP01000011">
    <property type="protein sequence ID" value="SSC64525.1"/>
    <property type="molecule type" value="Genomic_DNA"/>
</dbReference>
<reference evidence="3" key="1">
    <citation type="submission" date="2018-07" db="EMBL/GenBank/DDBJ databases">
        <authorList>
            <person name="Peiro R."/>
            <person name="Begona"/>
            <person name="Cbmso G."/>
            <person name="Lopez M."/>
            <person name="Gonzalez S."/>
        </authorList>
    </citation>
    <scope>NUCLEOTIDE SEQUENCE [LARGE SCALE GENOMIC DNA]</scope>
</reference>
<evidence type="ECO:0000313" key="3">
    <source>
        <dbReference type="Proteomes" id="UP000254764"/>
    </source>
</evidence>
<accession>A0A376A9Q1</accession>
<gene>
    <name evidence="2" type="ORF">RHIZ70_233</name>
</gene>
<dbReference type="OrthoDB" id="8453806at2"/>